<dbReference type="EMBL" id="FNZA01000001">
    <property type="protein sequence ID" value="SEI73651.1"/>
    <property type="molecule type" value="Genomic_DNA"/>
</dbReference>
<dbReference type="InterPro" id="IPR001206">
    <property type="entry name" value="Diacylglycerol_kinase_cat_dom"/>
</dbReference>
<evidence type="ECO:0000256" key="3">
    <source>
        <dbReference type="ARBA" id="ARBA00022777"/>
    </source>
</evidence>
<dbReference type="Pfam" id="PF19279">
    <property type="entry name" value="YegS_C"/>
    <property type="match status" value="1"/>
</dbReference>
<dbReference type="SUPFAM" id="SSF111331">
    <property type="entry name" value="NAD kinase/diacylglycerol kinase-like"/>
    <property type="match status" value="1"/>
</dbReference>
<dbReference type="PANTHER" id="PTHR12358">
    <property type="entry name" value="SPHINGOSINE KINASE"/>
    <property type="match status" value="1"/>
</dbReference>
<feature type="domain" description="DAGKc" evidence="5">
    <location>
        <begin position="8"/>
        <end position="137"/>
    </location>
</feature>
<evidence type="ECO:0000313" key="7">
    <source>
        <dbReference type="Proteomes" id="UP000199223"/>
    </source>
</evidence>
<protein>
    <submittedName>
        <fullName evidence="6">Diacylglycerol kinase family enzyme</fullName>
    </submittedName>
</protein>
<dbReference type="InterPro" id="IPR016064">
    <property type="entry name" value="NAD/diacylglycerol_kinase_sf"/>
</dbReference>
<accession>A0A1H6T0Q9</accession>
<keyword evidence="1" id="KW-0808">Transferase</keyword>
<dbReference type="Pfam" id="PF00781">
    <property type="entry name" value="DAGK_cat"/>
    <property type="match status" value="1"/>
</dbReference>
<name>A0A1H6T0Q9_9DEIO</name>
<dbReference type="InterPro" id="IPR017438">
    <property type="entry name" value="ATP-NAD_kinase_N"/>
</dbReference>
<evidence type="ECO:0000256" key="2">
    <source>
        <dbReference type="ARBA" id="ARBA00022741"/>
    </source>
</evidence>
<keyword evidence="2" id="KW-0547">Nucleotide-binding</keyword>
<keyword evidence="4" id="KW-0067">ATP-binding</keyword>
<dbReference type="GO" id="GO:0016301">
    <property type="term" value="F:kinase activity"/>
    <property type="evidence" value="ECO:0007669"/>
    <property type="project" value="UniProtKB-KW"/>
</dbReference>
<sequence length="309" mass="32492">MTAASFPASSRAFTVVLNAQAGRGLAGREWPRLEAELRARVIDFEVIRAASGEEALARVQALAPERAVLTVGGDGTVGALLPALVGTGRPVALVPLGSGNDFAGMLGLRAGDFAEALDRLSYAPRQIDAMQVEIVRGDHAGLRRLLLNGLGTGFDAQVTHAYLRAPGALPGFWRYAWGALGSVRDLRLAGLRMVADGAVIYEGPSCLAAVMNGTRYGGGFRISPASDARDGLLNAVCSGPLSRMQLLGLMARVLRGTHLGHPRVHAGAGQRVELHWSAPVHLHLDGDLWGRAQEVRAEVLPGAVELLNG</sequence>
<dbReference type="PANTHER" id="PTHR12358:SF106">
    <property type="entry name" value="LIPID KINASE YEGS"/>
    <property type="match status" value="1"/>
</dbReference>
<dbReference type="Gene3D" id="3.40.50.10330">
    <property type="entry name" value="Probable inorganic polyphosphate/atp-NAD kinase, domain 1"/>
    <property type="match status" value="1"/>
</dbReference>
<organism evidence="6 7">
    <name type="scientific">Deinococcus reticulitermitis</name>
    <dbReference type="NCBI Taxonomy" id="856736"/>
    <lineage>
        <taxon>Bacteria</taxon>
        <taxon>Thermotogati</taxon>
        <taxon>Deinococcota</taxon>
        <taxon>Deinococci</taxon>
        <taxon>Deinococcales</taxon>
        <taxon>Deinococcaceae</taxon>
        <taxon>Deinococcus</taxon>
    </lineage>
</organism>
<reference evidence="7" key="1">
    <citation type="submission" date="2016-10" db="EMBL/GenBank/DDBJ databases">
        <authorList>
            <person name="Varghese N."/>
            <person name="Submissions S."/>
        </authorList>
    </citation>
    <scope>NUCLEOTIDE SEQUENCE [LARGE SCALE GENOMIC DNA]</scope>
    <source>
        <strain evidence="7">CGMCC 1.10218</strain>
    </source>
</reference>
<evidence type="ECO:0000256" key="4">
    <source>
        <dbReference type="ARBA" id="ARBA00022840"/>
    </source>
</evidence>
<keyword evidence="7" id="KW-1185">Reference proteome</keyword>
<dbReference type="OrthoDB" id="9786026at2"/>
<proteinExistence type="predicted"/>
<evidence type="ECO:0000313" key="6">
    <source>
        <dbReference type="EMBL" id="SEI73651.1"/>
    </source>
</evidence>
<evidence type="ECO:0000256" key="1">
    <source>
        <dbReference type="ARBA" id="ARBA00022679"/>
    </source>
</evidence>
<dbReference type="RefSeq" id="WP_092262980.1">
    <property type="nucleotide sequence ID" value="NZ_FNZA01000001.1"/>
</dbReference>
<dbReference type="GO" id="GO:0005886">
    <property type="term" value="C:plasma membrane"/>
    <property type="evidence" value="ECO:0007669"/>
    <property type="project" value="TreeGrafter"/>
</dbReference>
<dbReference type="AlphaFoldDB" id="A0A1H6T0Q9"/>
<dbReference type="SMART" id="SM00046">
    <property type="entry name" value="DAGKc"/>
    <property type="match status" value="1"/>
</dbReference>
<dbReference type="Gene3D" id="2.60.200.40">
    <property type="match status" value="1"/>
</dbReference>
<dbReference type="GO" id="GO:0005524">
    <property type="term" value="F:ATP binding"/>
    <property type="evidence" value="ECO:0007669"/>
    <property type="project" value="UniProtKB-KW"/>
</dbReference>
<dbReference type="PROSITE" id="PS50146">
    <property type="entry name" value="DAGK"/>
    <property type="match status" value="1"/>
</dbReference>
<dbReference type="InterPro" id="IPR045540">
    <property type="entry name" value="YegS/DAGK_C"/>
</dbReference>
<evidence type="ECO:0000259" key="5">
    <source>
        <dbReference type="PROSITE" id="PS50146"/>
    </source>
</evidence>
<dbReference type="Proteomes" id="UP000199223">
    <property type="component" value="Unassembled WGS sequence"/>
</dbReference>
<dbReference type="InterPro" id="IPR050187">
    <property type="entry name" value="Lipid_Phosphate_FormReg"/>
</dbReference>
<dbReference type="STRING" id="856736.SAMN04488058_101476"/>
<keyword evidence="3 6" id="KW-0418">Kinase</keyword>
<gene>
    <name evidence="6" type="ORF">SAMN04488058_101476</name>
</gene>